<reference evidence="5" key="1">
    <citation type="journal article" date="2019" name="Int. J. Syst. Evol. Microbiol.">
        <title>The Global Catalogue of Microorganisms (GCM) 10K type strain sequencing project: providing services to taxonomists for standard genome sequencing and annotation.</title>
        <authorList>
            <consortium name="The Broad Institute Genomics Platform"/>
            <consortium name="The Broad Institute Genome Sequencing Center for Infectious Disease"/>
            <person name="Wu L."/>
            <person name="Ma J."/>
        </authorList>
    </citation>
    <scope>NUCLEOTIDE SEQUENCE [LARGE SCALE GENOMIC DNA]</scope>
    <source>
        <strain evidence="5">JCM 17938</strain>
    </source>
</reference>
<dbReference type="Proteomes" id="UP001500212">
    <property type="component" value="Unassembled WGS sequence"/>
</dbReference>
<gene>
    <name evidence="4" type="ORF">GCM10023195_06070</name>
</gene>
<keyword evidence="1" id="KW-0560">Oxidoreductase</keyword>
<evidence type="ECO:0000256" key="2">
    <source>
        <dbReference type="ARBA" id="ARBA00023445"/>
    </source>
</evidence>
<dbReference type="Pfam" id="PF01370">
    <property type="entry name" value="Epimerase"/>
    <property type="match status" value="1"/>
</dbReference>
<evidence type="ECO:0000256" key="1">
    <source>
        <dbReference type="ARBA" id="ARBA00023002"/>
    </source>
</evidence>
<sequence>MDMADRVLVTGVSGFIGGHIAAELLRRGYAVRGSVRSPARADEVRAAMATAGADDALLEIVQLELLSDEGWAAATAGCRFVQHVASPFVTAKPKDPDDLIRPAVQGTTRAIDAALDAGVERVVVTSALATVQYAPARKGHVFTASDWTPLEQRGLGAYVTSKVRAERAAWDVTERRGARDRLAVINPGGVIGPLLSDDPGTSVTAIQQIMAGALPMIPDLRLPWIDVRDVADAHIEAMTAKAAGGSRTIVATDPSSLIEVAAVLRERLPEASRKMPTRAMPTWLTWAASMFEPQLRDNRWLIGLAQRFDRGPAEALLGRPLRSIPDTIEETGRSLVEHGLV</sequence>
<dbReference type="SUPFAM" id="SSF51735">
    <property type="entry name" value="NAD(P)-binding Rossmann-fold domains"/>
    <property type="match status" value="1"/>
</dbReference>
<evidence type="ECO:0000259" key="3">
    <source>
        <dbReference type="Pfam" id="PF01370"/>
    </source>
</evidence>
<dbReference type="Gene3D" id="3.40.50.720">
    <property type="entry name" value="NAD(P)-binding Rossmann-like Domain"/>
    <property type="match status" value="1"/>
</dbReference>
<evidence type="ECO:0000313" key="4">
    <source>
        <dbReference type="EMBL" id="GAA4602102.1"/>
    </source>
</evidence>
<dbReference type="PANTHER" id="PTHR10366:SF564">
    <property type="entry name" value="STEROL-4-ALPHA-CARBOXYLATE 3-DEHYDROGENASE, DECARBOXYLATING"/>
    <property type="match status" value="1"/>
</dbReference>
<dbReference type="EMBL" id="BAABHJ010000002">
    <property type="protein sequence ID" value="GAA4602102.1"/>
    <property type="molecule type" value="Genomic_DNA"/>
</dbReference>
<dbReference type="InterPro" id="IPR050425">
    <property type="entry name" value="NAD(P)_dehydrat-like"/>
</dbReference>
<feature type="domain" description="NAD-dependent epimerase/dehydratase" evidence="3">
    <location>
        <begin position="7"/>
        <end position="247"/>
    </location>
</feature>
<evidence type="ECO:0000313" key="5">
    <source>
        <dbReference type="Proteomes" id="UP001500212"/>
    </source>
</evidence>
<comment type="similarity">
    <text evidence="2">Belongs to the NAD(P)-dependent epimerase/dehydratase family. Dihydroflavonol-4-reductase subfamily.</text>
</comment>
<keyword evidence="5" id="KW-1185">Reference proteome</keyword>
<comment type="caution">
    <text evidence="4">The sequence shown here is derived from an EMBL/GenBank/DDBJ whole genome shotgun (WGS) entry which is preliminary data.</text>
</comment>
<dbReference type="InterPro" id="IPR036291">
    <property type="entry name" value="NAD(P)-bd_dom_sf"/>
</dbReference>
<dbReference type="PANTHER" id="PTHR10366">
    <property type="entry name" value="NAD DEPENDENT EPIMERASE/DEHYDRATASE"/>
    <property type="match status" value="1"/>
</dbReference>
<dbReference type="InterPro" id="IPR001509">
    <property type="entry name" value="Epimerase_deHydtase"/>
</dbReference>
<proteinExistence type="inferred from homology"/>
<accession>A0ABP8TF15</accession>
<protein>
    <submittedName>
        <fullName evidence="4">Aldehyde reductase</fullName>
    </submittedName>
</protein>
<organism evidence="4 5">
    <name type="scientific">Actinoallomurus liliacearum</name>
    <dbReference type="NCBI Taxonomy" id="1080073"/>
    <lineage>
        <taxon>Bacteria</taxon>
        <taxon>Bacillati</taxon>
        <taxon>Actinomycetota</taxon>
        <taxon>Actinomycetes</taxon>
        <taxon>Streptosporangiales</taxon>
        <taxon>Thermomonosporaceae</taxon>
        <taxon>Actinoallomurus</taxon>
    </lineage>
</organism>
<name>A0ABP8TF15_9ACTN</name>